<sequence length="78" mass="8838">MPAPPVYHHLEDEKLTGCFRFRSARFTGRPIMQVQVAAIRKTVSVRVEKGGEPVTFWRDATLVEALTIQLRADNNGEQ</sequence>
<accession>A0A3R1AU38</accession>
<organism evidence="1">
    <name type="scientific">Salmonella enterica I</name>
    <dbReference type="NCBI Taxonomy" id="59201"/>
    <lineage>
        <taxon>Bacteria</taxon>
        <taxon>Pseudomonadati</taxon>
        <taxon>Pseudomonadota</taxon>
        <taxon>Gammaproteobacteria</taxon>
        <taxon>Enterobacterales</taxon>
        <taxon>Enterobacteriaceae</taxon>
        <taxon>Salmonella</taxon>
    </lineage>
</organism>
<comment type="caution">
    <text evidence="1">The sequence shown here is derived from an EMBL/GenBank/DDBJ whole genome shotgun (WGS) entry which is preliminary data.</text>
</comment>
<reference evidence="1" key="1">
    <citation type="submission" date="2018-09" db="EMBL/GenBank/DDBJ databases">
        <authorList>
            <person name="Ashton P.M."/>
            <person name="Dallman T."/>
            <person name="Nair S."/>
            <person name="De Pinna E."/>
            <person name="Peters T."/>
            <person name="Grant K."/>
        </authorList>
    </citation>
    <scope>NUCLEOTIDE SEQUENCE [LARGE SCALE GENOMIC DNA]</scope>
    <source>
        <strain evidence="1">598938</strain>
    </source>
</reference>
<dbReference type="AlphaFoldDB" id="A0A3R1AU38"/>
<name>A0A3R1AU38_SALET</name>
<dbReference type="Proteomes" id="UP000885348">
    <property type="component" value="Unassembled WGS sequence"/>
</dbReference>
<dbReference type="EMBL" id="RVVJ01000044">
    <property type="protein sequence ID" value="MML56509.1"/>
    <property type="molecule type" value="Genomic_DNA"/>
</dbReference>
<gene>
    <name evidence="1" type="ORF">D7N80_25145</name>
</gene>
<evidence type="ECO:0000313" key="1">
    <source>
        <dbReference type="EMBL" id="MML56509.1"/>
    </source>
</evidence>
<proteinExistence type="predicted"/>
<protein>
    <submittedName>
        <fullName evidence="1">Uncharacterized protein</fullName>
    </submittedName>
</protein>